<dbReference type="RefSeq" id="WP_209987715.1">
    <property type="nucleotide sequence ID" value="NZ_JAGINO010000022.1"/>
</dbReference>
<accession>A0ABU0MQM9</accession>
<sequence length="400" mass="45126">MSSFVFDDVDDEEDDGAAVVLRLGRRDDEIDGGHRLQLEAYVRGEQEPQVFPITLSIVELKRRSAEIIKTLSTTDYSEDIFARDRYKQADLVDHVALLGWGLFSRMFSASDRNRLLGLLDELEEGAPVLVREQHLTVPWNLLYPEPVASSADPLRFLGARWLFASILEERSNNLSSRAELGIDVTLPRGALPGIGLVHDRELSEEQWKREEDVLRRQCPTGVFRPMPTALGAEPRDDDLKTYAKYLAGRWLGMHFGVHAVMPYDDPTEYRMRVTDKFEHLLREVVKAVRKDHGGFRSFRFAFMNSCQSAALTDLIEANAITVLHRNGVDALVGVQSAIWDSCAGPFAEAFYEEALGSAEERNVGQALFRARRTRLDASPNPAVLLYVLYGRPDTHIRPAL</sequence>
<proteinExistence type="predicted"/>
<evidence type="ECO:0000313" key="1">
    <source>
        <dbReference type="EMBL" id="MDQ0535782.1"/>
    </source>
</evidence>
<organism evidence="1 2">
    <name type="scientific">Azospirillum picis</name>
    <dbReference type="NCBI Taxonomy" id="488438"/>
    <lineage>
        <taxon>Bacteria</taxon>
        <taxon>Pseudomonadati</taxon>
        <taxon>Pseudomonadota</taxon>
        <taxon>Alphaproteobacteria</taxon>
        <taxon>Rhodospirillales</taxon>
        <taxon>Azospirillaceae</taxon>
        <taxon>Azospirillum</taxon>
    </lineage>
</organism>
<reference evidence="1 2" key="1">
    <citation type="submission" date="2023-07" db="EMBL/GenBank/DDBJ databases">
        <title>Genomic Encyclopedia of Type Strains, Phase IV (KMG-IV): sequencing the most valuable type-strain genomes for metagenomic binning, comparative biology and taxonomic classification.</title>
        <authorList>
            <person name="Goeker M."/>
        </authorList>
    </citation>
    <scope>NUCLEOTIDE SEQUENCE [LARGE SCALE GENOMIC DNA]</scope>
    <source>
        <strain evidence="1 2">DSM 19922</strain>
    </source>
</reference>
<comment type="caution">
    <text evidence="1">The sequence shown here is derived from an EMBL/GenBank/DDBJ whole genome shotgun (WGS) entry which is preliminary data.</text>
</comment>
<evidence type="ECO:0008006" key="3">
    <source>
        <dbReference type="Google" id="ProtNLM"/>
    </source>
</evidence>
<keyword evidence="2" id="KW-1185">Reference proteome</keyword>
<dbReference type="EMBL" id="JAUSVU010000020">
    <property type="protein sequence ID" value="MDQ0535782.1"/>
    <property type="molecule type" value="Genomic_DNA"/>
</dbReference>
<dbReference type="Proteomes" id="UP001244552">
    <property type="component" value="Unassembled WGS sequence"/>
</dbReference>
<evidence type="ECO:0000313" key="2">
    <source>
        <dbReference type="Proteomes" id="UP001244552"/>
    </source>
</evidence>
<gene>
    <name evidence="1" type="ORF">QO018_004666</name>
</gene>
<protein>
    <recommendedName>
        <fullName evidence="3">CHAT domain-containing protein</fullName>
    </recommendedName>
</protein>
<name>A0ABU0MQM9_9PROT</name>